<organism evidence="4 5">
    <name type="scientific">Desmophyllum pertusum</name>
    <dbReference type="NCBI Taxonomy" id="174260"/>
    <lineage>
        <taxon>Eukaryota</taxon>
        <taxon>Metazoa</taxon>
        <taxon>Cnidaria</taxon>
        <taxon>Anthozoa</taxon>
        <taxon>Hexacorallia</taxon>
        <taxon>Scleractinia</taxon>
        <taxon>Caryophylliina</taxon>
        <taxon>Caryophylliidae</taxon>
        <taxon>Desmophyllum</taxon>
    </lineage>
</organism>
<dbReference type="GO" id="GO:0016020">
    <property type="term" value="C:membrane"/>
    <property type="evidence" value="ECO:0007669"/>
    <property type="project" value="TreeGrafter"/>
</dbReference>
<feature type="region of interest" description="Disordered" evidence="1">
    <location>
        <begin position="174"/>
        <end position="225"/>
    </location>
</feature>
<keyword evidence="3" id="KW-0732">Signal</keyword>
<sequence>MYLGFWLFLYWTTLCCGRGQEQEYFSSIMKNSDSRKLRRTLRESFCNDINGNKVKHGDPFVPEGHNFCLHCKCLSGEAQECFTTDCAVPKCKDYKAVPGKCCAYTCPSGVNSEAAELAIIISLSVGLLLLLILLIFVIDRNRKKHQRNRTRGQVLEQSQNLRPRPLNNRLAAITEENNDGIDPPPPYTPGRGRYSFRKPHYASPPFTPNEPPPPYEIDSRQATDV</sequence>
<proteinExistence type="predicted"/>
<reference evidence="4" key="1">
    <citation type="submission" date="2023-01" db="EMBL/GenBank/DDBJ databases">
        <title>Genome assembly of the deep-sea coral Lophelia pertusa.</title>
        <authorList>
            <person name="Herrera S."/>
            <person name="Cordes E."/>
        </authorList>
    </citation>
    <scope>NUCLEOTIDE SEQUENCE</scope>
    <source>
        <strain evidence="4">USNM1676648</strain>
        <tissue evidence="4">Polyp</tissue>
    </source>
</reference>
<comment type="caution">
    <text evidence="4">The sequence shown here is derived from an EMBL/GenBank/DDBJ whole genome shotgun (WGS) entry which is preliminary data.</text>
</comment>
<dbReference type="PANTHER" id="PTHR15256:SF6">
    <property type="entry name" value="INTEGRAL MEMBRANE PROTEIN DGCR2_IDD"/>
    <property type="match status" value="1"/>
</dbReference>
<evidence type="ECO:0000313" key="5">
    <source>
        <dbReference type="Proteomes" id="UP001163046"/>
    </source>
</evidence>
<dbReference type="InterPro" id="IPR042378">
    <property type="entry name" value="IDD"/>
</dbReference>
<dbReference type="PANTHER" id="PTHR15256">
    <property type="entry name" value="INTEGRAL MEMBRANE PROTEIN DGCR2/IDD"/>
    <property type="match status" value="1"/>
</dbReference>
<name>A0A9W9ZSC8_9CNID</name>
<dbReference type="EMBL" id="MU825874">
    <property type="protein sequence ID" value="KAJ7386956.1"/>
    <property type="molecule type" value="Genomic_DNA"/>
</dbReference>
<feature type="transmembrane region" description="Helical" evidence="2">
    <location>
        <begin position="117"/>
        <end position="138"/>
    </location>
</feature>
<dbReference type="AlphaFoldDB" id="A0A9W9ZSC8"/>
<evidence type="ECO:0000256" key="3">
    <source>
        <dbReference type="SAM" id="SignalP"/>
    </source>
</evidence>
<dbReference type="Proteomes" id="UP001163046">
    <property type="component" value="Unassembled WGS sequence"/>
</dbReference>
<keyword evidence="5" id="KW-1185">Reference proteome</keyword>
<gene>
    <name evidence="4" type="primary">DGCR2</name>
    <name evidence="4" type="ORF">OS493_003916</name>
</gene>
<accession>A0A9W9ZSC8</accession>
<dbReference type="Pfam" id="PF23334">
    <property type="entry name" value="VWC2L_2nd"/>
    <property type="match status" value="1"/>
</dbReference>
<keyword evidence="2" id="KW-1133">Transmembrane helix</keyword>
<evidence type="ECO:0000313" key="4">
    <source>
        <dbReference type="EMBL" id="KAJ7386956.1"/>
    </source>
</evidence>
<feature type="chain" id="PRO_5040816231" evidence="3">
    <location>
        <begin position="18"/>
        <end position="225"/>
    </location>
</feature>
<protein>
    <submittedName>
        <fullName evidence="4">Integral membrane protein dgcr2/IDD</fullName>
    </submittedName>
</protein>
<keyword evidence="2" id="KW-0812">Transmembrane</keyword>
<keyword evidence="2" id="KW-0472">Membrane</keyword>
<evidence type="ECO:0000256" key="1">
    <source>
        <dbReference type="SAM" id="MobiDB-lite"/>
    </source>
</evidence>
<dbReference type="OrthoDB" id="5981403at2759"/>
<feature type="signal peptide" evidence="3">
    <location>
        <begin position="1"/>
        <end position="17"/>
    </location>
</feature>
<feature type="compositionally biased region" description="Pro residues" evidence="1">
    <location>
        <begin position="205"/>
        <end position="215"/>
    </location>
</feature>
<evidence type="ECO:0000256" key="2">
    <source>
        <dbReference type="SAM" id="Phobius"/>
    </source>
</evidence>